<proteinExistence type="predicted"/>
<name>X1BKQ0_9ZZZZ</name>
<dbReference type="EMBL" id="BART01012732">
    <property type="protein sequence ID" value="GAG84653.1"/>
    <property type="molecule type" value="Genomic_DNA"/>
</dbReference>
<evidence type="ECO:0000313" key="1">
    <source>
        <dbReference type="EMBL" id="GAG84653.1"/>
    </source>
</evidence>
<accession>X1BKQ0</accession>
<feature type="non-terminal residue" evidence="1">
    <location>
        <position position="1"/>
    </location>
</feature>
<comment type="caution">
    <text evidence="1">The sequence shown here is derived from an EMBL/GenBank/DDBJ whole genome shotgun (WGS) entry which is preliminary data.</text>
</comment>
<sequence>SEFGRFSLQANQVAPLNVYVPMQWLQEKLDRIAQANQTGEVKWSQKGMGTGSLMLADGKLIILSERGKLVTAPASSEGFKELSSAQILTGKC</sequence>
<dbReference type="AlphaFoldDB" id="X1BKQ0"/>
<reference evidence="1" key="1">
    <citation type="journal article" date="2014" name="Front. Microbiol.">
        <title>High frequency of phylogenetically diverse reductive dehalogenase-homologous genes in deep subseafloor sedimentary metagenomes.</title>
        <authorList>
            <person name="Kawai M."/>
            <person name="Futagami T."/>
            <person name="Toyoda A."/>
            <person name="Takaki Y."/>
            <person name="Nishi S."/>
            <person name="Hori S."/>
            <person name="Arai W."/>
            <person name="Tsubouchi T."/>
            <person name="Morono Y."/>
            <person name="Uchiyama I."/>
            <person name="Ito T."/>
            <person name="Fujiyama A."/>
            <person name="Inagaki F."/>
            <person name="Takami H."/>
        </authorList>
    </citation>
    <scope>NUCLEOTIDE SEQUENCE</scope>
    <source>
        <strain evidence="1">Expedition CK06-06</strain>
    </source>
</reference>
<gene>
    <name evidence="1" type="ORF">S01H4_26410</name>
</gene>
<organism evidence="1">
    <name type="scientific">marine sediment metagenome</name>
    <dbReference type="NCBI Taxonomy" id="412755"/>
    <lineage>
        <taxon>unclassified sequences</taxon>
        <taxon>metagenomes</taxon>
        <taxon>ecological metagenomes</taxon>
    </lineage>
</organism>
<protein>
    <submittedName>
        <fullName evidence="1">Uncharacterized protein</fullName>
    </submittedName>
</protein>